<keyword evidence="3" id="KW-1185">Reference proteome</keyword>
<reference evidence="2" key="1">
    <citation type="submission" date="2023-09" db="EMBL/GenBank/DDBJ databases">
        <title>Undibacterium sp. 20NA77.5 isolated from freshwater.</title>
        <authorList>
            <person name="Le V."/>
            <person name="Ko S.-R."/>
            <person name="Ahn C.-Y."/>
            <person name="Oh H.-M."/>
        </authorList>
    </citation>
    <scope>NUCLEOTIDE SEQUENCE</scope>
    <source>
        <strain evidence="2">20NA77.5</strain>
    </source>
</reference>
<dbReference type="Pfam" id="PF00583">
    <property type="entry name" value="Acetyltransf_1"/>
    <property type="match status" value="1"/>
</dbReference>
<dbReference type="SUPFAM" id="SSF55729">
    <property type="entry name" value="Acyl-CoA N-acyltransferases (Nat)"/>
    <property type="match status" value="1"/>
</dbReference>
<dbReference type="InterPro" id="IPR000182">
    <property type="entry name" value="GNAT_dom"/>
</dbReference>
<dbReference type="CDD" id="cd04301">
    <property type="entry name" value="NAT_SF"/>
    <property type="match status" value="1"/>
</dbReference>
<evidence type="ECO:0000313" key="2">
    <source>
        <dbReference type="EMBL" id="WMW80813.1"/>
    </source>
</evidence>
<dbReference type="Proteomes" id="UP001181355">
    <property type="component" value="Chromosome"/>
</dbReference>
<sequence length="149" mass="16758">MPAMNSDIIEILNDEQIRLCFPAIQALRPHLDLESALDQIPRQRAQGYRLFGVSMHNDLGEQQIPSIIGFRYGEFLAWGKIIYIDDLSTVETARGLGHASLLLDHVVHIARELCCQAVHLDSGYARQAAHRLYLNKGFVLSSHHFALAL</sequence>
<dbReference type="PROSITE" id="PS51186">
    <property type="entry name" value="GNAT"/>
    <property type="match status" value="1"/>
</dbReference>
<dbReference type="RefSeq" id="WP_309482304.1">
    <property type="nucleotide sequence ID" value="NZ_CP133720.1"/>
</dbReference>
<gene>
    <name evidence="2" type="ORF">RF679_00695</name>
</gene>
<feature type="domain" description="N-acetyltransferase" evidence="1">
    <location>
        <begin position="7"/>
        <end position="149"/>
    </location>
</feature>
<dbReference type="Gene3D" id="3.40.630.30">
    <property type="match status" value="1"/>
</dbReference>
<evidence type="ECO:0000259" key="1">
    <source>
        <dbReference type="PROSITE" id="PS51186"/>
    </source>
</evidence>
<proteinExistence type="predicted"/>
<dbReference type="InterPro" id="IPR016181">
    <property type="entry name" value="Acyl_CoA_acyltransferase"/>
</dbReference>
<name>A0ABY9RHW6_9BURK</name>
<organism evidence="2 3">
    <name type="scientific">Undibacterium cyanobacteriorum</name>
    <dbReference type="NCBI Taxonomy" id="3073561"/>
    <lineage>
        <taxon>Bacteria</taxon>
        <taxon>Pseudomonadati</taxon>
        <taxon>Pseudomonadota</taxon>
        <taxon>Betaproteobacteria</taxon>
        <taxon>Burkholderiales</taxon>
        <taxon>Oxalobacteraceae</taxon>
        <taxon>Undibacterium</taxon>
    </lineage>
</organism>
<accession>A0ABY9RHW6</accession>
<protein>
    <submittedName>
        <fullName evidence="2">GNAT family N-acetyltransferase</fullName>
    </submittedName>
</protein>
<evidence type="ECO:0000313" key="3">
    <source>
        <dbReference type="Proteomes" id="UP001181355"/>
    </source>
</evidence>
<dbReference type="EMBL" id="CP133720">
    <property type="protein sequence ID" value="WMW80813.1"/>
    <property type="molecule type" value="Genomic_DNA"/>
</dbReference>